<dbReference type="Pfam" id="PF16415">
    <property type="entry name" value="CNOT1_CAF1_bind"/>
    <property type="match status" value="1"/>
</dbReference>
<protein>
    <recommendedName>
        <fullName evidence="7">CCR4-Not complex component Not1 C-terminal domain-containing protein</fullName>
    </recommendedName>
</protein>
<sequence>MNLSRITSNSNTNTFSSQSIGQGFIKYIQNHEKESPDLENAIDFVTSNVFISSFGSSQLINLINFLISKYPSYSYSLERLIKCLLKSPLYFRISDIIEKLPEELIKKLEIDKNDHILHTFSVSELSLNNFTGENTISTLTNFDFKSPIVSLSDVFNEKAKDLMENPLNFSQFLEQFQPFSVSDVAEFISNLVNPNSKFYKNKDIPNPNEKTILLLLRPFKNQNKISADELIAAFDRENIFINSPATFQLLINCIKEVTNPRNVPVNPFFGRWQHPLTQLNFITYLVNSTPSSISFPKPAQIPRLNPVVIGDFKGEIWRCPEFIDTLAYLYDSSENGVDQILGNSLAGGPTLLLLVLALNPKVSRFATHLVRILLLSETQYMPGFAALWAANESFFIDLITTLYEEQHVLLGRFLDVIDDLAIFDAFLSKCNLKMAVLLYITAFFRRSYNFQDALLKLYETDKENTLNICFNIVENPVEYGFSIDHTERKISKDESVTADLIFFRFINEIYSSFDSSLKQRVNSLFDKCISRSSDLTRYTFLWRKKKEPPMSPKSPAPAKESDFIELATATDPRGISRYSIIVNSLLSSFPKDKTAAQSNGKTLGKLLARDLLSQQSTTQALKIIDQGIHSRENTPGLFFAIAALEELQDNFDLFLPFTKHLVAQKEFSKAAPSLHRAAVKACKPTEINIHQQPNQNQQLISKTKLFMKRQKFFGDNLEEKEIETLTLFEPRIEKLVIPACLERFKYVKISTDRMKHENISMKTKTNWDTLSLYYMKMATPTMQLNPEFVNNCIEAAIYLVYEYLNSPNCRSNKTICMLTRLGRWLGLNTLNKNKPIYSRLLDIPKLLLFGYTNSALCAVIPFVYAVFENASSIFKPPNSWTVSILSILGSFARIPYLNYSLYSLIIKFFSNFNVALNDIEPYPIRRLKIEYITTSDFFYPPLDFTSSLTMVSAEKLLNGDIVSLLHVVQEHFILSEEFEKIRSGIVREIGFFIYTKMSSIANTAAMTAFDLVLKDFARCQDPAVVDRHARALLHQYTNALSMMAVSLITDTLDPSLPNTIHRDAIHKNSRWIDQIVRQLSYSLGLQILLQRLQPIQKLRASWNNSNIEEQHEGNGSTCNISINANSISISPGPNASSSSFFFNTNKGNDGNDNSVGFGGYSGSSEYWDVKSFPPSIAQRIPQSLWPPNIQRSTSPYTRKVDSDSLVPTGLFECFNVNSDIRRAYSSLSLNPLPLFQPEIYPNELPFVPSLAKAIFDHFIIDSKTGQITSVKHPKQLPAINTFVPIPILATIIYCFPPNISRAASAFGAELVRTFFANLPNKEQLQPQIHRLLWNSMPDLTVFSQMVKENLIAFNFFEILTMHFIDQPISKDCDFSPLVQLSLDLLQKKQLYPHSIERLMSFLCTCANNTKNENNNKDNGKKNGKQNDNKNDSKDNKNNDNDNNGNKDENNIKGDDDNGDINSEKDNSDLIKNNLKIKNNIDNIDNKDDDNNYYNYSYNNYPYNSYNSKAPKNGKGLNISNSNDINNLTKTWHSYLTYDEHSHTISKIRHDQLHPLLANFDQQVKMGLQQVTDFIKSNQENLKNEKNWEELVSSSFPDRKTNLLRFFYASLNSCDHDPQIFLSFLRGTFSSISNKKISLDYFATILANVTLQLRSQYTSFFGGFLNDTRPIKNCSPYPISANIQTHYPFSYPYANPQLMGAWLYIFPLVIQPLLLDDSVFLPTSLLVVAMLNILARFPLNWGEYPEYRKCYKAILRIILLIIHDAPRFVRGYYFDFVSVIPLHFRKLRNVILTCGNTLQDQAQNFGNDRFILSKFAILKNDRLDRILSVGFIPNDGFNEIINDWVKSMFSLSEIGQFLIYSFKYLFYNDKPIDENTGKSLLWSMVKCILFSANTLRNAETVIECLFDMLRFDCKQTRFFNETLFLAFTKLDLNWDSVTVQDIIFTVLMQRSFGIQPIPQGVTALRDMLEPLDHFKNLLSIFRQNITNSQV</sequence>
<dbReference type="Pfam" id="PF16418">
    <property type="entry name" value="CNOT1_HEAT"/>
    <property type="match status" value="1"/>
</dbReference>
<accession>A0ABR2GWQ0</accession>
<dbReference type="EMBL" id="JAPFFF010000055">
    <property type="protein sequence ID" value="KAK8838354.1"/>
    <property type="molecule type" value="Genomic_DNA"/>
</dbReference>
<dbReference type="InterPro" id="IPR040398">
    <property type="entry name" value="Not1"/>
</dbReference>
<comment type="caution">
    <text evidence="5">The sequence shown here is derived from an EMBL/GenBank/DDBJ whole genome shotgun (WGS) entry which is preliminary data.</text>
</comment>
<feature type="domain" description="CCR4-NOT transcription complex subunit 1 HEAT repeat" evidence="4">
    <location>
        <begin position="371"/>
        <end position="478"/>
    </location>
</feature>
<feature type="domain" description="CCR4-NOT transcription complex subunit 1 CAF1-binding" evidence="3">
    <location>
        <begin position="785"/>
        <end position="923"/>
    </location>
</feature>
<evidence type="ECO:0000313" key="5">
    <source>
        <dbReference type="EMBL" id="KAK8838354.1"/>
    </source>
</evidence>
<dbReference type="Gene3D" id="1.25.40.180">
    <property type="match status" value="1"/>
</dbReference>
<evidence type="ECO:0000313" key="6">
    <source>
        <dbReference type="Proteomes" id="UP001470230"/>
    </source>
</evidence>
<dbReference type="PANTHER" id="PTHR13162:SF8">
    <property type="entry name" value="CCR4-NOT TRANSCRIPTION COMPLEX SUBUNIT 1"/>
    <property type="match status" value="1"/>
</dbReference>
<organism evidence="5 6">
    <name type="scientific">Tritrichomonas musculus</name>
    <dbReference type="NCBI Taxonomy" id="1915356"/>
    <lineage>
        <taxon>Eukaryota</taxon>
        <taxon>Metamonada</taxon>
        <taxon>Parabasalia</taxon>
        <taxon>Tritrichomonadida</taxon>
        <taxon>Tritrichomonadidae</taxon>
        <taxon>Tritrichomonas</taxon>
    </lineage>
</organism>
<dbReference type="Pfam" id="PF04054">
    <property type="entry name" value="Not1"/>
    <property type="match status" value="1"/>
</dbReference>
<gene>
    <name evidence="5" type="ORF">M9Y10_032979</name>
</gene>
<feature type="compositionally biased region" description="Basic and acidic residues" evidence="1">
    <location>
        <begin position="1413"/>
        <end position="1464"/>
    </location>
</feature>
<feature type="domain" description="CCR4-Not complex component Not1 C-terminal" evidence="2">
    <location>
        <begin position="1719"/>
        <end position="1793"/>
    </location>
</feature>
<evidence type="ECO:0000256" key="1">
    <source>
        <dbReference type="SAM" id="MobiDB-lite"/>
    </source>
</evidence>
<evidence type="ECO:0008006" key="7">
    <source>
        <dbReference type="Google" id="ProtNLM"/>
    </source>
</evidence>
<dbReference type="InterPro" id="IPR038535">
    <property type="entry name" value="CNOT1_TTP_bind_sf"/>
</dbReference>
<feature type="region of interest" description="Disordered" evidence="1">
    <location>
        <begin position="1410"/>
        <end position="1464"/>
    </location>
</feature>
<proteinExistence type="predicted"/>
<dbReference type="InterPro" id="IPR032191">
    <property type="entry name" value="CNOT1_CAF1_bind"/>
</dbReference>
<dbReference type="InterPro" id="IPR007196">
    <property type="entry name" value="CCR4-Not_Not1_C"/>
</dbReference>
<evidence type="ECO:0000259" key="2">
    <source>
        <dbReference type="Pfam" id="PF04054"/>
    </source>
</evidence>
<name>A0ABR2GWQ0_9EUKA</name>
<dbReference type="Proteomes" id="UP001470230">
    <property type="component" value="Unassembled WGS sequence"/>
</dbReference>
<reference evidence="5 6" key="1">
    <citation type="submission" date="2024-04" db="EMBL/GenBank/DDBJ databases">
        <title>Tritrichomonas musculus Genome.</title>
        <authorList>
            <person name="Alves-Ferreira E."/>
            <person name="Grigg M."/>
            <person name="Lorenzi H."/>
            <person name="Galac M."/>
        </authorList>
    </citation>
    <scope>NUCLEOTIDE SEQUENCE [LARGE SCALE GENOMIC DNA]</scope>
    <source>
        <strain evidence="5 6">EAF2021</strain>
    </source>
</reference>
<dbReference type="InterPro" id="IPR032194">
    <property type="entry name" value="CNOT1_HEAT"/>
</dbReference>
<dbReference type="PANTHER" id="PTHR13162">
    <property type="entry name" value="CCR4-NOT TRANSCRIPTION COMPLEX"/>
    <property type="match status" value="1"/>
</dbReference>
<evidence type="ECO:0000259" key="3">
    <source>
        <dbReference type="Pfam" id="PF16415"/>
    </source>
</evidence>
<evidence type="ECO:0000259" key="4">
    <source>
        <dbReference type="Pfam" id="PF16418"/>
    </source>
</evidence>
<dbReference type="Gene3D" id="1.25.40.840">
    <property type="entry name" value="CCR4-NOT transcription complex subunit 1 TTP binding domain"/>
    <property type="match status" value="1"/>
</dbReference>
<dbReference type="Gene3D" id="1.25.40.790">
    <property type="match status" value="1"/>
</dbReference>
<keyword evidence="6" id="KW-1185">Reference proteome</keyword>